<dbReference type="PANTHER" id="PTHR19879">
    <property type="entry name" value="TRANSCRIPTION INITIATION FACTOR TFIID"/>
    <property type="match status" value="1"/>
</dbReference>
<dbReference type="GeneID" id="87919914"/>
<dbReference type="EMBL" id="JAWRVG010000001">
    <property type="protein sequence ID" value="KAK4085559.1"/>
    <property type="molecule type" value="Genomic_DNA"/>
</dbReference>
<evidence type="ECO:0000313" key="2">
    <source>
        <dbReference type="Proteomes" id="UP001273209"/>
    </source>
</evidence>
<dbReference type="InterPro" id="IPR001680">
    <property type="entry name" value="WD40_rpt"/>
</dbReference>
<dbReference type="Gene3D" id="2.130.10.10">
    <property type="entry name" value="YVTN repeat-like/Quinoprotein amine dehydrogenase"/>
    <property type="match status" value="2"/>
</dbReference>
<sequence length="500" mass="55732">MIRQIGLDIAIQDFDLSPDASMFVAVSGKNLAIGSTRTEEQPLKMSIGNNTTDASFSPDWPTSSLLASANSDTVQIWRVDTGDCSTESVTYYDLSVAISPGSKYVAARSLEGYIDIRCGKSGECIRTLNSGNSCWGCPVFSPNLEFVACAEGNRADVWIWHLTTGETLHLLKSHRDNGWIQKMVFSDDSKYLVAGYDKNEARVWCVETGKCLFKSGEINGDDSNHDYRDYLNIVALAISPDTKYVARASEKWLGRGIHGVWGYEVRICDWRACHDISSFGPKQPNRNIKFCIGSLTFSSDATILAVICQVGEIRDERYMYEQVPMYEAQIWKVATGTFITCVAIGESFSEPFFDPITNKILTDRAGFCKLSSWEHWKEFSWRAYSLWQPSGERPWVCFGGEQIFLIPEGFCPSDELGEYEIMSSSLLAYTTSADEIMIIQLPNQHESQRLGIVALDSDNVGDSSLRADDASSKVVGYLPTGKSDPDEPKVKSLRLSHFLE</sequence>
<comment type="caution">
    <text evidence="1">The sequence shown here is derived from an EMBL/GenBank/DDBJ whole genome shotgun (WGS) entry which is preliminary data.</text>
</comment>
<accession>A0AAE1INJ2</accession>
<dbReference type="AlphaFoldDB" id="A0AAE1INJ2"/>
<gene>
    <name evidence="1" type="ORF">Triagg1_549</name>
</gene>
<evidence type="ECO:0000313" key="1">
    <source>
        <dbReference type="EMBL" id="KAK4085559.1"/>
    </source>
</evidence>
<dbReference type="SUPFAM" id="SSF69322">
    <property type="entry name" value="Tricorn protease domain 2"/>
    <property type="match status" value="1"/>
</dbReference>
<reference evidence="1" key="1">
    <citation type="submission" date="2023-11" db="EMBL/GenBank/DDBJ databases">
        <title>The genome sequences of three competitors of mushroom-forming fungi.</title>
        <authorList>
            <person name="Beijen E."/>
            <person name="Ohm R.A."/>
        </authorList>
    </citation>
    <scope>NUCLEOTIDE SEQUENCE</scope>
    <source>
        <strain evidence="1">CBS 100526</strain>
    </source>
</reference>
<keyword evidence="2" id="KW-1185">Reference proteome</keyword>
<protein>
    <submittedName>
        <fullName evidence="1">Uncharacterized protein</fullName>
    </submittedName>
</protein>
<dbReference type="PANTHER" id="PTHR19879:SF9">
    <property type="entry name" value="TRANSCRIPTION INITIATION FACTOR TFIID SUBUNIT 5"/>
    <property type="match status" value="1"/>
</dbReference>
<proteinExistence type="predicted"/>
<dbReference type="Proteomes" id="UP001273209">
    <property type="component" value="Unassembled WGS sequence"/>
</dbReference>
<dbReference type="SMART" id="SM00320">
    <property type="entry name" value="WD40"/>
    <property type="match status" value="3"/>
</dbReference>
<dbReference type="InterPro" id="IPR015943">
    <property type="entry name" value="WD40/YVTN_repeat-like_dom_sf"/>
</dbReference>
<name>A0AAE1INJ2_9HYPO</name>
<dbReference type="RefSeq" id="XP_062760899.1">
    <property type="nucleotide sequence ID" value="XM_062900495.1"/>
</dbReference>
<organism evidence="1 2">
    <name type="scientific">Trichoderma aggressivum f. europaeum</name>
    <dbReference type="NCBI Taxonomy" id="173218"/>
    <lineage>
        <taxon>Eukaryota</taxon>
        <taxon>Fungi</taxon>
        <taxon>Dikarya</taxon>
        <taxon>Ascomycota</taxon>
        <taxon>Pezizomycotina</taxon>
        <taxon>Sordariomycetes</taxon>
        <taxon>Hypocreomycetidae</taxon>
        <taxon>Hypocreales</taxon>
        <taxon>Hypocreaceae</taxon>
        <taxon>Trichoderma</taxon>
    </lineage>
</organism>